<feature type="transmembrane region" description="Helical" evidence="1">
    <location>
        <begin position="90"/>
        <end position="114"/>
    </location>
</feature>
<evidence type="ECO:0000313" key="3">
    <source>
        <dbReference type="Proteomes" id="UP000176544"/>
    </source>
</evidence>
<dbReference type="AlphaFoldDB" id="A0A1G1Z8T8"/>
<evidence type="ECO:0000256" key="1">
    <source>
        <dbReference type="SAM" id="Phobius"/>
    </source>
</evidence>
<accession>A0A1G1Z8T8</accession>
<keyword evidence="1" id="KW-0812">Transmembrane</keyword>
<gene>
    <name evidence="2" type="ORF">A3I33_01320</name>
</gene>
<proteinExistence type="predicted"/>
<name>A0A1G1Z8T8_9BACT</name>
<comment type="caution">
    <text evidence="2">The sequence shown here is derived from an EMBL/GenBank/DDBJ whole genome shotgun (WGS) entry which is preliminary data.</text>
</comment>
<feature type="transmembrane region" description="Helical" evidence="1">
    <location>
        <begin position="7"/>
        <end position="28"/>
    </location>
</feature>
<organism evidence="2 3">
    <name type="scientific">Candidatus Colwellbacteria bacterium RIFCSPLOWO2_02_FULL_45_11</name>
    <dbReference type="NCBI Taxonomy" id="1797692"/>
    <lineage>
        <taxon>Bacteria</taxon>
        <taxon>Candidatus Colwelliibacteriota</taxon>
    </lineage>
</organism>
<evidence type="ECO:0000313" key="2">
    <source>
        <dbReference type="EMBL" id="OGY61041.1"/>
    </source>
</evidence>
<dbReference type="Proteomes" id="UP000176544">
    <property type="component" value="Unassembled WGS sequence"/>
</dbReference>
<dbReference type="STRING" id="1797692.A3I33_01320"/>
<feature type="transmembrane region" description="Helical" evidence="1">
    <location>
        <begin position="48"/>
        <end position="69"/>
    </location>
</feature>
<sequence>MKKHVDFIVGMTCGFLFFFTSGYASGLYGLPLYDAILRVGFDMPENLLGTLAILSIPYILFCVLVFGLYRLIMSRARSEPNKTQGGFFRSFLRFLIGFYLALTAYIVIGLIGFLQGEFSL</sequence>
<reference evidence="2 3" key="1">
    <citation type="journal article" date="2016" name="Nat. Commun.">
        <title>Thousands of microbial genomes shed light on interconnected biogeochemical processes in an aquifer system.</title>
        <authorList>
            <person name="Anantharaman K."/>
            <person name="Brown C.T."/>
            <person name="Hug L.A."/>
            <person name="Sharon I."/>
            <person name="Castelle C.J."/>
            <person name="Probst A.J."/>
            <person name="Thomas B.C."/>
            <person name="Singh A."/>
            <person name="Wilkins M.J."/>
            <person name="Karaoz U."/>
            <person name="Brodie E.L."/>
            <person name="Williams K.H."/>
            <person name="Hubbard S.S."/>
            <person name="Banfield J.F."/>
        </authorList>
    </citation>
    <scope>NUCLEOTIDE SEQUENCE [LARGE SCALE GENOMIC DNA]</scope>
</reference>
<protein>
    <submittedName>
        <fullName evidence="2">Uncharacterized protein</fullName>
    </submittedName>
</protein>
<dbReference type="EMBL" id="MHJA01000018">
    <property type="protein sequence ID" value="OGY61041.1"/>
    <property type="molecule type" value="Genomic_DNA"/>
</dbReference>
<keyword evidence="1" id="KW-1133">Transmembrane helix</keyword>
<keyword evidence="1" id="KW-0472">Membrane</keyword>